<accession>A0A0F7L5N9</accession>
<dbReference type="EMBL" id="KR029589">
    <property type="protein sequence ID" value="AKH47210.1"/>
    <property type="molecule type" value="Genomic_DNA"/>
</dbReference>
<reference evidence="2" key="2">
    <citation type="submission" date="2015-03" db="EMBL/GenBank/DDBJ databases">
        <authorList>
            <person name="Chow C.-E.T."/>
            <person name="Winget D.M."/>
            <person name="White R.A.III."/>
            <person name="Hallam S.J."/>
            <person name="Suttle C.A."/>
        </authorList>
    </citation>
    <scope>NUCLEOTIDE SEQUENCE</scope>
    <source>
        <strain evidence="2">Anoxic2_5</strain>
    </source>
</reference>
<reference evidence="2" key="1">
    <citation type="journal article" date="2015" name="Front. Microbiol.">
        <title>Combining genomic sequencing methods to explore viral diversity and reveal potential virus-host interactions.</title>
        <authorList>
            <person name="Chow C.E."/>
            <person name="Winget D.M."/>
            <person name="White R.A.III."/>
            <person name="Hallam S.J."/>
            <person name="Suttle C.A."/>
        </authorList>
    </citation>
    <scope>NUCLEOTIDE SEQUENCE</scope>
    <source>
        <strain evidence="2">Anoxic2_5</strain>
    </source>
</reference>
<proteinExistence type="predicted"/>
<feature type="region of interest" description="Disordered" evidence="1">
    <location>
        <begin position="69"/>
        <end position="92"/>
    </location>
</feature>
<evidence type="ECO:0000313" key="2">
    <source>
        <dbReference type="EMBL" id="AKH47210.1"/>
    </source>
</evidence>
<sequence length="92" mass="9823">MSLLPLCVTGRCSRTASTRTTGKRCGSGCSVWRRREPRPPWCVRSARDRESGGTCPARTVSAGRPDVERAASVGGPWSAAIGGPVRRRRGSP</sequence>
<organism evidence="2">
    <name type="scientific">uncultured marine virus</name>
    <dbReference type="NCBI Taxonomy" id="186617"/>
    <lineage>
        <taxon>Viruses</taxon>
        <taxon>environmental samples</taxon>
    </lineage>
</organism>
<protein>
    <submittedName>
        <fullName evidence="2">Uncharacterized protein</fullName>
    </submittedName>
</protein>
<evidence type="ECO:0000256" key="1">
    <source>
        <dbReference type="SAM" id="MobiDB-lite"/>
    </source>
</evidence>
<name>A0A0F7L5N9_9VIRU</name>